<dbReference type="KEGG" id="emt:CPZ25_002300"/>
<dbReference type="Pfam" id="PF00534">
    <property type="entry name" value="Glycos_transf_1"/>
    <property type="match status" value="1"/>
</dbReference>
<feature type="domain" description="Glycosyl transferase family 1" evidence="1">
    <location>
        <begin position="186"/>
        <end position="339"/>
    </location>
</feature>
<dbReference type="EMBL" id="CP029487">
    <property type="protein sequence ID" value="QCT70191.1"/>
    <property type="molecule type" value="Genomic_DNA"/>
</dbReference>
<proteinExistence type="predicted"/>
<evidence type="ECO:0000313" key="3">
    <source>
        <dbReference type="Proteomes" id="UP000218387"/>
    </source>
</evidence>
<dbReference type="GO" id="GO:0016757">
    <property type="term" value="F:glycosyltransferase activity"/>
    <property type="evidence" value="ECO:0007669"/>
    <property type="project" value="InterPro"/>
</dbReference>
<dbReference type="RefSeq" id="WP_096920836.1">
    <property type="nucleotide sequence ID" value="NZ_CP029487.1"/>
</dbReference>
<evidence type="ECO:0000313" key="2">
    <source>
        <dbReference type="EMBL" id="QCT70191.1"/>
    </source>
</evidence>
<evidence type="ECO:0000259" key="1">
    <source>
        <dbReference type="Pfam" id="PF00534"/>
    </source>
</evidence>
<dbReference type="SUPFAM" id="SSF53756">
    <property type="entry name" value="UDP-Glycosyltransferase/glycogen phosphorylase"/>
    <property type="match status" value="1"/>
</dbReference>
<dbReference type="InterPro" id="IPR001296">
    <property type="entry name" value="Glyco_trans_1"/>
</dbReference>
<keyword evidence="3" id="KW-1185">Reference proteome</keyword>
<protein>
    <submittedName>
        <fullName evidence="2">Glycosyltransferase family 1 protein</fullName>
    </submittedName>
</protein>
<dbReference type="CDD" id="cd03812">
    <property type="entry name" value="GT4_CapH-like"/>
    <property type="match status" value="1"/>
</dbReference>
<dbReference type="PANTHER" id="PTHR45947">
    <property type="entry name" value="SULFOQUINOVOSYL TRANSFERASE SQD2"/>
    <property type="match status" value="1"/>
</dbReference>
<accession>A0A4P9C693</accession>
<sequence>MDNKPMRVLQTGLTSNPGGVESFIMNVYRHIDRKKIQFDFLIKHGTQIAYEEEVTKLGGRIFPVYYGRKENIWKHYRQIKSLLTENNFCAIHMNLCFFNDIDILKIGNQLGINKRIVHSHNSDFLERVPKYTEKLIDWNKKRSETYVTDYLACSSVAGKWMFGEREFKVINNGIDISKYAYNPSIREQKRLELGLKPEHFVIGVVGRIQYQKNPEFIVEIFKKIYEKEKNAVLLWVGDGDLRPQIEQKIMEYGLNQNVKLFGMRKDVNEIYQTMDVFLLPSRFEGLPVVGIEAQASGLPCFFSGNIIKEAKITNLVNYISIQKTAGFWAEQILRTKNDHKRKDQTETIRNAGYDIKTIIKELEKIYLEIK</sequence>
<gene>
    <name evidence="2" type="ORF">CPZ25_002300</name>
</gene>
<dbReference type="Gene3D" id="3.40.50.2000">
    <property type="entry name" value="Glycogen Phosphorylase B"/>
    <property type="match status" value="2"/>
</dbReference>
<keyword evidence="2" id="KW-0808">Transferase</keyword>
<dbReference type="PANTHER" id="PTHR45947:SF3">
    <property type="entry name" value="SULFOQUINOVOSYL TRANSFERASE SQD2"/>
    <property type="match status" value="1"/>
</dbReference>
<name>A0A4P9C693_EUBML</name>
<organism evidence="2 3">
    <name type="scientific">Eubacterium maltosivorans</name>
    <dbReference type="NCBI Taxonomy" id="2041044"/>
    <lineage>
        <taxon>Bacteria</taxon>
        <taxon>Bacillati</taxon>
        <taxon>Bacillota</taxon>
        <taxon>Clostridia</taxon>
        <taxon>Eubacteriales</taxon>
        <taxon>Eubacteriaceae</taxon>
        <taxon>Eubacterium</taxon>
    </lineage>
</organism>
<dbReference type="AlphaFoldDB" id="A0A4P9C693"/>
<dbReference type="InterPro" id="IPR050194">
    <property type="entry name" value="Glycosyltransferase_grp1"/>
</dbReference>
<reference evidence="2 3" key="1">
    <citation type="submission" date="2018-05" db="EMBL/GenBank/DDBJ databases">
        <title>Genome comparison of Eubacterium sp.</title>
        <authorList>
            <person name="Feng Y."/>
            <person name="Sanchez-Andrea I."/>
            <person name="Stams A.J.M."/>
            <person name="De Vos W.M."/>
        </authorList>
    </citation>
    <scope>NUCLEOTIDE SEQUENCE [LARGE SCALE GENOMIC DNA]</scope>
    <source>
        <strain evidence="2 3">YI</strain>
    </source>
</reference>
<dbReference type="Proteomes" id="UP000218387">
    <property type="component" value="Chromosome"/>
</dbReference>